<reference evidence="19 20" key="1">
    <citation type="journal article" date="2018" name="Nat. Ecol. Evol.">
        <title>Pezizomycetes genomes reveal the molecular basis of ectomycorrhizal truffle lifestyle.</title>
        <authorList>
            <person name="Murat C."/>
            <person name="Payen T."/>
            <person name="Noel B."/>
            <person name="Kuo A."/>
            <person name="Morin E."/>
            <person name="Chen J."/>
            <person name="Kohler A."/>
            <person name="Krizsan K."/>
            <person name="Balestrini R."/>
            <person name="Da Silva C."/>
            <person name="Montanini B."/>
            <person name="Hainaut M."/>
            <person name="Levati E."/>
            <person name="Barry K.W."/>
            <person name="Belfiori B."/>
            <person name="Cichocki N."/>
            <person name="Clum A."/>
            <person name="Dockter R.B."/>
            <person name="Fauchery L."/>
            <person name="Guy J."/>
            <person name="Iotti M."/>
            <person name="Le Tacon F."/>
            <person name="Lindquist E.A."/>
            <person name="Lipzen A."/>
            <person name="Malagnac F."/>
            <person name="Mello A."/>
            <person name="Molinier V."/>
            <person name="Miyauchi S."/>
            <person name="Poulain J."/>
            <person name="Riccioni C."/>
            <person name="Rubini A."/>
            <person name="Sitrit Y."/>
            <person name="Splivallo R."/>
            <person name="Traeger S."/>
            <person name="Wang M."/>
            <person name="Zifcakova L."/>
            <person name="Wipf D."/>
            <person name="Zambonelli A."/>
            <person name="Paolocci F."/>
            <person name="Nowrousian M."/>
            <person name="Ottonello S."/>
            <person name="Baldrian P."/>
            <person name="Spatafora J.W."/>
            <person name="Henrissat B."/>
            <person name="Nagy L.G."/>
            <person name="Aury J.M."/>
            <person name="Wincker P."/>
            <person name="Grigoriev I.V."/>
            <person name="Bonfante P."/>
            <person name="Martin F.M."/>
        </authorList>
    </citation>
    <scope>NUCLEOTIDE SEQUENCE [LARGE SCALE GENOMIC DNA]</scope>
    <source>
        <strain evidence="19 20">RN42</strain>
    </source>
</reference>
<name>A0A3N4IK30_ASCIM</name>
<organism evidence="19 20">
    <name type="scientific">Ascobolus immersus RN42</name>
    <dbReference type="NCBI Taxonomy" id="1160509"/>
    <lineage>
        <taxon>Eukaryota</taxon>
        <taxon>Fungi</taxon>
        <taxon>Dikarya</taxon>
        <taxon>Ascomycota</taxon>
        <taxon>Pezizomycotina</taxon>
        <taxon>Pezizomycetes</taxon>
        <taxon>Pezizales</taxon>
        <taxon>Ascobolaceae</taxon>
        <taxon>Ascobolus</taxon>
    </lineage>
</organism>
<comment type="subcellular location">
    <subcellularLocation>
        <location evidence="2">Endomembrane system</location>
        <topology evidence="2">Multi-pass membrane protein</topology>
    </subcellularLocation>
</comment>
<evidence type="ECO:0000313" key="20">
    <source>
        <dbReference type="Proteomes" id="UP000275078"/>
    </source>
</evidence>
<dbReference type="PANTHER" id="PTHR22763:SF162">
    <property type="entry name" value="TRANSMEMBRANE E3 UBIQUITIN-PROTEIN LIGASE 1"/>
    <property type="match status" value="1"/>
</dbReference>
<feature type="compositionally biased region" description="Low complexity" evidence="15">
    <location>
        <begin position="807"/>
        <end position="818"/>
    </location>
</feature>
<feature type="domain" description="RING-type" evidence="18">
    <location>
        <begin position="863"/>
        <end position="890"/>
    </location>
</feature>
<dbReference type="Proteomes" id="UP000275078">
    <property type="component" value="Unassembled WGS sequence"/>
</dbReference>
<feature type="chain" id="PRO_5018271790" description="RING-type E3 ubiquitin transferase" evidence="17">
    <location>
        <begin position="25"/>
        <end position="896"/>
    </location>
</feature>
<keyword evidence="20" id="KW-1185">Reference proteome</keyword>
<dbReference type="PROSITE" id="PS50089">
    <property type="entry name" value="ZF_RING_2"/>
    <property type="match status" value="1"/>
</dbReference>
<dbReference type="EMBL" id="ML119652">
    <property type="protein sequence ID" value="RPA85797.1"/>
    <property type="molecule type" value="Genomic_DNA"/>
</dbReference>
<keyword evidence="12 16" id="KW-1133">Transmembrane helix</keyword>
<keyword evidence="11" id="KW-0862">Zinc</keyword>
<dbReference type="InterPro" id="IPR013083">
    <property type="entry name" value="Znf_RING/FYVE/PHD"/>
</dbReference>
<keyword evidence="13 16" id="KW-0472">Membrane</keyword>
<feature type="transmembrane region" description="Helical" evidence="16">
    <location>
        <begin position="586"/>
        <end position="605"/>
    </location>
</feature>
<feature type="transmembrane region" description="Helical" evidence="16">
    <location>
        <begin position="432"/>
        <end position="456"/>
    </location>
</feature>
<proteinExistence type="predicted"/>
<dbReference type="GO" id="GO:0043161">
    <property type="term" value="P:proteasome-mediated ubiquitin-dependent protein catabolic process"/>
    <property type="evidence" value="ECO:0007669"/>
    <property type="project" value="TreeGrafter"/>
</dbReference>
<dbReference type="GO" id="GO:0061630">
    <property type="term" value="F:ubiquitin protein ligase activity"/>
    <property type="evidence" value="ECO:0007669"/>
    <property type="project" value="UniProtKB-EC"/>
</dbReference>
<comment type="pathway">
    <text evidence="3">Protein modification; protein ubiquitination.</text>
</comment>
<dbReference type="InterPro" id="IPR050731">
    <property type="entry name" value="HRD1_E3_ubiq-ligases"/>
</dbReference>
<feature type="region of interest" description="Disordered" evidence="15">
    <location>
        <begin position="96"/>
        <end position="126"/>
    </location>
</feature>
<feature type="transmembrane region" description="Helical" evidence="16">
    <location>
        <begin position="462"/>
        <end position="483"/>
    </location>
</feature>
<dbReference type="InterPro" id="IPR021319">
    <property type="entry name" value="DUF2921"/>
</dbReference>
<feature type="compositionally biased region" description="Basic and acidic residues" evidence="15">
    <location>
        <begin position="96"/>
        <end position="113"/>
    </location>
</feature>
<accession>A0A3N4IK30</accession>
<keyword evidence="7" id="KW-0479">Metal-binding</keyword>
<protein>
    <recommendedName>
        <fullName evidence="4">RING-type E3 ubiquitin transferase</fullName>
        <ecNumber evidence="4">2.3.2.27</ecNumber>
    </recommendedName>
</protein>
<sequence length="896" mass="99238">MEPPPISAILFFALLFFLTPSFVSRPSDFDDVISKEERQLAILQNSSYGKPGNLTGLEHVGHKDKSGHIVMMPPNPVRTRVKNMVKEVLGSEYELAHPDWDDKPKPAHQIPDDLKEDDSNDGRPLDLRKREYQDGKFPFWHNITSIKLHGPWSRETLPSLPPYLHTNVTLDRNITTETGMISFSVDEFGDGPVQDVKLSMMLMDPHDTKLFDVRLQGIHFVSTGDLILTSTSDRFAGIFGLPHFALSESAFNASKASVVASITAGLEKQKNTGMTVPSWQSTTESTVTPNAACDFITYLQIHHVLAADEASWYDLLPAPLRWLFPWVHTTPPGKREPYTPEEIALIESELRHRTGVPTRSVPPIEVSGVIYSPTCGYVVTVGKAKGLKEEVYFNHVSLFALLVGACVFWQIWGLIGQMKESSTPSTVSRVSIWSIGGLSLLDGYLACAFLGVGIVIESAFLPIMTAGFLTFIGSMVFGARFIYTIYQVQRPPRGSSTTPAPRAAPAAATTLPAPVTAPNQTPAPTPGRTSIFSSIYPTSPANQPPRPVTPVLIAPDQDANLEEEANQAAAAPAGATTPEPDDRQDALLLLSRSLLTLFATSFLFLHATSWSYPYRTYFFHITVTVLSSVWWPQVFRNVSRNARRGLSMKFVISQSVARVATFAGAMVLLGSVTGDGLKGTDWKIVLWVLTWVSFQILVLYSQTLLGGRWFLPSIVEKWGWVKGGFDYHCVLRREDLELLGGVENVEGAEGDAGSVRSGQSRQRRKEGGRCWFDCAICRESVGVPFIDEDDDFSEDERPRDEEEGGASDSLLGSSSSSSRQRRGRGLRRWFRFFARKGRKRDDGGGNSGGGVKERLGLQRKDYMVTPCRHVFHTECLEGWMRYRLQCPICRCALPAL</sequence>
<keyword evidence="5" id="KW-0808">Transferase</keyword>
<keyword evidence="10" id="KW-0833">Ubl conjugation pathway</keyword>
<dbReference type="GO" id="GO:0044695">
    <property type="term" value="C:Dsc E3 ubiquitin ligase complex"/>
    <property type="evidence" value="ECO:0007669"/>
    <property type="project" value="TreeGrafter"/>
</dbReference>
<evidence type="ECO:0000256" key="7">
    <source>
        <dbReference type="ARBA" id="ARBA00022723"/>
    </source>
</evidence>
<feature type="region of interest" description="Disordered" evidence="15">
    <location>
        <begin position="491"/>
        <end position="526"/>
    </location>
</feature>
<dbReference type="EC" id="2.3.2.27" evidence="4"/>
<evidence type="ECO:0000259" key="18">
    <source>
        <dbReference type="PROSITE" id="PS50089"/>
    </source>
</evidence>
<evidence type="ECO:0000256" key="5">
    <source>
        <dbReference type="ARBA" id="ARBA00022679"/>
    </source>
</evidence>
<dbReference type="Pfam" id="PF13639">
    <property type="entry name" value="zf-RING_2"/>
    <property type="match status" value="1"/>
</dbReference>
<dbReference type="SMART" id="SM00184">
    <property type="entry name" value="RING"/>
    <property type="match status" value="1"/>
</dbReference>
<evidence type="ECO:0000256" key="10">
    <source>
        <dbReference type="ARBA" id="ARBA00022786"/>
    </source>
</evidence>
<dbReference type="OrthoDB" id="9984778at2759"/>
<feature type="transmembrane region" description="Helical" evidence="16">
    <location>
        <begin position="656"/>
        <end position="672"/>
    </location>
</feature>
<evidence type="ECO:0000256" key="11">
    <source>
        <dbReference type="ARBA" id="ARBA00022833"/>
    </source>
</evidence>
<dbReference type="PANTHER" id="PTHR22763">
    <property type="entry name" value="RING ZINC FINGER PROTEIN"/>
    <property type="match status" value="1"/>
</dbReference>
<evidence type="ECO:0000256" key="2">
    <source>
        <dbReference type="ARBA" id="ARBA00004127"/>
    </source>
</evidence>
<dbReference type="GO" id="GO:0008270">
    <property type="term" value="F:zinc ion binding"/>
    <property type="evidence" value="ECO:0007669"/>
    <property type="project" value="UniProtKB-KW"/>
</dbReference>
<evidence type="ECO:0000256" key="9">
    <source>
        <dbReference type="ARBA" id="ARBA00022771"/>
    </source>
</evidence>
<gene>
    <name evidence="19" type="ORF">BJ508DRAFT_322394</name>
</gene>
<evidence type="ECO:0000256" key="17">
    <source>
        <dbReference type="SAM" id="SignalP"/>
    </source>
</evidence>
<feature type="transmembrane region" description="Helical" evidence="16">
    <location>
        <begin position="392"/>
        <end position="412"/>
    </location>
</feature>
<keyword evidence="6 16" id="KW-0812">Transmembrane</keyword>
<dbReference type="SUPFAM" id="SSF57850">
    <property type="entry name" value="RING/U-box"/>
    <property type="match status" value="1"/>
</dbReference>
<evidence type="ECO:0000256" key="1">
    <source>
        <dbReference type="ARBA" id="ARBA00000900"/>
    </source>
</evidence>
<feature type="signal peptide" evidence="17">
    <location>
        <begin position="1"/>
        <end position="24"/>
    </location>
</feature>
<dbReference type="GO" id="GO:0012505">
    <property type="term" value="C:endomembrane system"/>
    <property type="evidence" value="ECO:0007669"/>
    <property type="project" value="UniProtKB-SubCell"/>
</dbReference>
<dbReference type="STRING" id="1160509.A0A3N4IK30"/>
<evidence type="ECO:0000256" key="14">
    <source>
        <dbReference type="PROSITE-ProRule" id="PRU00175"/>
    </source>
</evidence>
<feature type="region of interest" description="Disordered" evidence="15">
    <location>
        <begin position="787"/>
        <end position="823"/>
    </location>
</feature>
<evidence type="ECO:0000256" key="13">
    <source>
        <dbReference type="ARBA" id="ARBA00023136"/>
    </source>
</evidence>
<dbReference type="Gene3D" id="3.30.40.10">
    <property type="entry name" value="Zinc/RING finger domain, C3HC4 (zinc finger)"/>
    <property type="match status" value="1"/>
</dbReference>
<evidence type="ECO:0000256" key="16">
    <source>
        <dbReference type="SAM" id="Phobius"/>
    </source>
</evidence>
<evidence type="ECO:0000256" key="4">
    <source>
        <dbReference type="ARBA" id="ARBA00012483"/>
    </source>
</evidence>
<evidence type="ECO:0000256" key="12">
    <source>
        <dbReference type="ARBA" id="ARBA00022989"/>
    </source>
</evidence>
<evidence type="ECO:0000256" key="8">
    <source>
        <dbReference type="ARBA" id="ARBA00022729"/>
    </source>
</evidence>
<feature type="compositionally biased region" description="Low complexity" evidence="15">
    <location>
        <begin position="497"/>
        <end position="518"/>
    </location>
</feature>
<dbReference type="InterPro" id="IPR001841">
    <property type="entry name" value="Znf_RING"/>
</dbReference>
<evidence type="ECO:0000256" key="3">
    <source>
        <dbReference type="ARBA" id="ARBA00004906"/>
    </source>
</evidence>
<dbReference type="AlphaFoldDB" id="A0A3N4IK30"/>
<keyword evidence="9 14" id="KW-0863">Zinc-finger</keyword>
<feature type="transmembrane region" description="Helical" evidence="16">
    <location>
        <begin position="617"/>
        <end position="635"/>
    </location>
</feature>
<keyword evidence="8 17" id="KW-0732">Signal</keyword>
<feature type="transmembrane region" description="Helical" evidence="16">
    <location>
        <begin position="684"/>
        <end position="701"/>
    </location>
</feature>
<evidence type="ECO:0000256" key="15">
    <source>
        <dbReference type="SAM" id="MobiDB-lite"/>
    </source>
</evidence>
<comment type="catalytic activity">
    <reaction evidence="1">
        <text>S-ubiquitinyl-[E2 ubiquitin-conjugating enzyme]-L-cysteine + [acceptor protein]-L-lysine = [E2 ubiquitin-conjugating enzyme]-L-cysteine + N(6)-ubiquitinyl-[acceptor protein]-L-lysine.</text>
        <dbReference type="EC" id="2.3.2.27"/>
    </reaction>
</comment>
<evidence type="ECO:0000313" key="19">
    <source>
        <dbReference type="EMBL" id="RPA85797.1"/>
    </source>
</evidence>
<evidence type="ECO:0000256" key="6">
    <source>
        <dbReference type="ARBA" id="ARBA00022692"/>
    </source>
</evidence>
<dbReference type="Pfam" id="PF11145">
    <property type="entry name" value="DUF2921"/>
    <property type="match status" value="2"/>
</dbReference>